<accession>A0AC59YA63</accession>
<name>A0AC59YA63_RANTA</name>
<protein>
    <submittedName>
        <fullName evidence="1">Uncharacterized protein</fullName>
    </submittedName>
</protein>
<dbReference type="EMBL" id="OX596095">
    <property type="protein sequence ID" value="CAM9521845.1"/>
    <property type="molecule type" value="Genomic_DNA"/>
</dbReference>
<evidence type="ECO:0000313" key="1">
    <source>
        <dbReference type="EMBL" id="CAM9521845.1"/>
    </source>
</evidence>
<reference evidence="1" key="1">
    <citation type="submission" date="2023-05" db="EMBL/GenBank/DDBJ databases">
        <authorList>
            <consortium name="ELIXIR-Norway"/>
        </authorList>
    </citation>
    <scope>NUCLEOTIDE SEQUENCE</scope>
</reference>
<organism evidence="1 2">
    <name type="scientific">Rangifer tarandus platyrhynchus</name>
    <name type="common">Svalbard reindeer</name>
    <dbReference type="NCBI Taxonomy" id="3082113"/>
    <lineage>
        <taxon>Eukaryota</taxon>
        <taxon>Metazoa</taxon>
        <taxon>Chordata</taxon>
        <taxon>Craniata</taxon>
        <taxon>Vertebrata</taxon>
        <taxon>Euteleostomi</taxon>
        <taxon>Mammalia</taxon>
        <taxon>Eutheria</taxon>
        <taxon>Laurasiatheria</taxon>
        <taxon>Artiodactyla</taxon>
        <taxon>Ruminantia</taxon>
        <taxon>Pecora</taxon>
        <taxon>Cervidae</taxon>
        <taxon>Odocoileinae</taxon>
        <taxon>Rangifer</taxon>
    </lineage>
</organism>
<evidence type="ECO:0000313" key="2">
    <source>
        <dbReference type="Proteomes" id="UP001162501"/>
    </source>
</evidence>
<sequence>MDQQWCPAVGTLLVSIPRKRCSDFAGVLVAMAVPERGSGAQEPGGARLDLGTCFARETQQRSSPAMLRSLAWVPLQSPAV</sequence>
<proteinExistence type="predicted"/>
<dbReference type="Proteomes" id="UP001162501">
    <property type="component" value="Chromosome 11"/>
</dbReference>
<gene>
    <name evidence="1" type="ORF">MRATA1EN22A_LOCUS3710</name>
</gene>
<reference evidence="1" key="2">
    <citation type="submission" date="2025-03" db="EMBL/GenBank/DDBJ databases">
        <authorList>
            <consortium name="ELIXIR-Norway"/>
            <consortium name="Elixir Norway"/>
        </authorList>
    </citation>
    <scope>NUCLEOTIDE SEQUENCE</scope>
</reference>